<organism evidence="2 3">
    <name type="scientific">Streptosporangium sandarakinum</name>
    <dbReference type="NCBI Taxonomy" id="1260955"/>
    <lineage>
        <taxon>Bacteria</taxon>
        <taxon>Bacillati</taxon>
        <taxon>Actinomycetota</taxon>
        <taxon>Actinomycetes</taxon>
        <taxon>Streptosporangiales</taxon>
        <taxon>Streptosporangiaceae</taxon>
        <taxon>Streptosporangium</taxon>
    </lineage>
</organism>
<gene>
    <name evidence="2" type="ORF">HDA43_002405</name>
</gene>
<keyword evidence="3" id="KW-1185">Reference proteome</keyword>
<dbReference type="EMBL" id="JACCCO010000001">
    <property type="protein sequence ID" value="NYF40246.1"/>
    <property type="molecule type" value="Genomic_DNA"/>
</dbReference>
<feature type="region of interest" description="Disordered" evidence="1">
    <location>
        <begin position="279"/>
        <end position="302"/>
    </location>
</feature>
<dbReference type="PANTHER" id="PTHR42905">
    <property type="entry name" value="PHOSPHOENOLPYRUVATE CARBOXYLASE"/>
    <property type="match status" value="1"/>
</dbReference>
<accession>A0A852UXA6</accession>
<dbReference type="AlphaFoldDB" id="A0A852UXA6"/>
<evidence type="ECO:0000313" key="2">
    <source>
        <dbReference type="EMBL" id="NYF40246.1"/>
    </source>
</evidence>
<protein>
    <submittedName>
        <fullName evidence="2">2-methylisocitrate lyase-like PEP mutase family enzyme</fullName>
    </submittedName>
</protein>
<dbReference type="SUPFAM" id="SSF51621">
    <property type="entry name" value="Phosphoenolpyruvate/pyruvate domain"/>
    <property type="match status" value="1"/>
</dbReference>
<comment type="caution">
    <text evidence="2">The sequence shown here is derived from an EMBL/GenBank/DDBJ whole genome shotgun (WGS) entry which is preliminary data.</text>
</comment>
<proteinExistence type="predicted"/>
<dbReference type="RefSeq" id="WP_312873198.1">
    <property type="nucleotide sequence ID" value="NZ_JACCCO010000001.1"/>
</dbReference>
<evidence type="ECO:0000313" key="3">
    <source>
        <dbReference type="Proteomes" id="UP000576393"/>
    </source>
</evidence>
<dbReference type="Proteomes" id="UP000576393">
    <property type="component" value="Unassembled WGS sequence"/>
</dbReference>
<dbReference type="InterPro" id="IPR039556">
    <property type="entry name" value="ICL/PEPM"/>
</dbReference>
<evidence type="ECO:0000256" key="1">
    <source>
        <dbReference type="SAM" id="MobiDB-lite"/>
    </source>
</evidence>
<dbReference type="InterPro" id="IPR040442">
    <property type="entry name" value="Pyrv_kinase-like_dom_sf"/>
</dbReference>
<name>A0A852UXA6_9ACTN</name>
<dbReference type="CDD" id="cd00377">
    <property type="entry name" value="ICL_PEPM"/>
    <property type="match status" value="1"/>
</dbReference>
<sequence length="302" mass="30527">MTKAMGTEAAMGTRETRVAGMEAAKTAGGATATAFERFRALHHGPEPLLLPNAWDHASAAVLAAAGFAAVGTTSLGVAAAAGKPDAAGATRAETLALARRIAHLDVPVTVDIEDGFGGSPAQVAELAGSLAAMGIAGVNVEDGRGDRLADPAEQAELIKAIKDSAPHLFVNARTDPFWLGMPGALAEAVRRVRIYADAGADGVFVPGATAGRDLETLAAAAGVPLNVLVQPGVPQSRLAELGVRRISFGSLLFRAALGAITGTARAVAAGGHPVAEVPSYDEIQRLAGPEDEEGPTTGGPRR</sequence>
<keyword evidence="2" id="KW-0456">Lyase</keyword>
<dbReference type="Pfam" id="PF13714">
    <property type="entry name" value="PEP_mutase"/>
    <property type="match status" value="1"/>
</dbReference>
<dbReference type="Gene3D" id="3.20.20.60">
    <property type="entry name" value="Phosphoenolpyruvate-binding domains"/>
    <property type="match status" value="1"/>
</dbReference>
<dbReference type="GO" id="GO:0016829">
    <property type="term" value="F:lyase activity"/>
    <property type="evidence" value="ECO:0007669"/>
    <property type="project" value="UniProtKB-KW"/>
</dbReference>
<dbReference type="PANTHER" id="PTHR42905:SF16">
    <property type="entry name" value="CARBOXYPHOSPHONOENOLPYRUVATE PHOSPHONOMUTASE-LIKE PROTEIN (AFU_ORTHOLOGUE AFUA_5G07230)"/>
    <property type="match status" value="1"/>
</dbReference>
<dbReference type="InterPro" id="IPR015813">
    <property type="entry name" value="Pyrv/PenolPyrv_kinase-like_dom"/>
</dbReference>
<reference evidence="2 3" key="1">
    <citation type="submission" date="2020-07" db="EMBL/GenBank/DDBJ databases">
        <title>Sequencing the genomes of 1000 actinobacteria strains.</title>
        <authorList>
            <person name="Klenk H.-P."/>
        </authorList>
    </citation>
    <scope>NUCLEOTIDE SEQUENCE [LARGE SCALE GENOMIC DNA]</scope>
    <source>
        <strain evidence="2 3">DSM 45763</strain>
    </source>
</reference>